<organism evidence="1 2">
    <name type="scientific">Didymosphaeria variabile</name>
    <dbReference type="NCBI Taxonomy" id="1932322"/>
    <lineage>
        <taxon>Eukaryota</taxon>
        <taxon>Fungi</taxon>
        <taxon>Dikarya</taxon>
        <taxon>Ascomycota</taxon>
        <taxon>Pezizomycotina</taxon>
        <taxon>Dothideomycetes</taxon>
        <taxon>Pleosporomycetidae</taxon>
        <taxon>Pleosporales</taxon>
        <taxon>Massarineae</taxon>
        <taxon>Didymosphaeriaceae</taxon>
        <taxon>Didymosphaeria</taxon>
    </lineage>
</organism>
<dbReference type="Proteomes" id="UP001140513">
    <property type="component" value="Unassembled WGS sequence"/>
</dbReference>
<proteinExistence type="predicted"/>
<dbReference type="OrthoDB" id="74360at2759"/>
<evidence type="ECO:0000313" key="1">
    <source>
        <dbReference type="EMBL" id="KAJ4345202.1"/>
    </source>
</evidence>
<dbReference type="InterPro" id="IPR036188">
    <property type="entry name" value="FAD/NAD-bd_sf"/>
</dbReference>
<dbReference type="RefSeq" id="XP_056065366.1">
    <property type="nucleotide sequence ID" value="XM_056220063.1"/>
</dbReference>
<protein>
    <recommendedName>
        <fullName evidence="3">FAD/NAD(P)-binding domain-containing protein</fullName>
    </recommendedName>
</protein>
<name>A0A9W8X9K8_9PLEO</name>
<evidence type="ECO:0008006" key="3">
    <source>
        <dbReference type="Google" id="ProtNLM"/>
    </source>
</evidence>
<sequence length="212" mass="23673">MTTVALFYSKSRTIQGIYNEFVPTEVADRLFFSGPAVLGRTMGNKVLRNKAEKAWERFEALKRAGFRIDEEGDMSYYIFERLGGHYMDVGASAKISKGLVSGSYYSFGEIARHRTRIDVDQGADFELMFQIKIVSDTLPTRYTPDGLECSNGQHIPADVVVFATGFVGNLRLVVADIFGSELAGQLDDYWGLDDEGELKGAFKFSGRKFLVN</sequence>
<dbReference type="AlphaFoldDB" id="A0A9W8X9K8"/>
<dbReference type="GeneID" id="80914861"/>
<keyword evidence="2" id="KW-1185">Reference proteome</keyword>
<reference evidence="1" key="1">
    <citation type="submission" date="2022-10" db="EMBL/GenBank/DDBJ databases">
        <title>Tapping the CABI collections for fungal endophytes: first genome assemblies for Collariella, Neodidymelliopsis, Ascochyta clinopodiicola, Didymella pomorum, Didymosphaeria variabile, Neocosmospora piperis and Neocucurbitaria cava.</title>
        <authorList>
            <person name="Hill R."/>
        </authorList>
    </citation>
    <scope>NUCLEOTIDE SEQUENCE</scope>
    <source>
        <strain evidence="1">IMI 356815</strain>
    </source>
</reference>
<comment type="caution">
    <text evidence="1">The sequence shown here is derived from an EMBL/GenBank/DDBJ whole genome shotgun (WGS) entry which is preliminary data.</text>
</comment>
<evidence type="ECO:0000313" key="2">
    <source>
        <dbReference type="Proteomes" id="UP001140513"/>
    </source>
</evidence>
<dbReference type="SUPFAM" id="SSF51905">
    <property type="entry name" value="FAD/NAD(P)-binding domain"/>
    <property type="match status" value="2"/>
</dbReference>
<gene>
    <name evidence="1" type="ORF">N0V89_011331</name>
</gene>
<accession>A0A9W8X9K8</accession>
<dbReference type="EMBL" id="JAPEUX010000009">
    <property type="protein sequence ID" value="KAJ4345202.1"/>
    <property type="molecule type" value="Genomic_DNA"/>
</dbReference>